<dbReference type="OrthoDB" id="9784739at2"/>
<dbReference type="PATRIC" id="fig|1220535.3.peg.40"/>
<dbReference type="Pfam" id="PF04613">
    <property type="entry name" value="LpxD"/>
    <property type="match status" value="1"/>
</dbReference>
<comment type="similarity">
    <text evidence="7">Belongs to the transferase hexapeptide repeat family. LpxD subfamily.</text>
</comment>
<comment type="caution">
    <text evidence="9">The sequence shown here is derived from an EMBL/GenBank/DDBJ whole genome shotgun (WGS) entry which is preliminary data.</text>
</comment>
<dbReference type="STRING" id="1220535.IMCC14465_00410"/>
<sequence>MVDSRFYPPGRNFSIAELAGFLNAEIKHGDGDASINGVSSLADAALHDIAFYNDAKYKNDLSATKAGALLISPKQDVDISDCPSAILHVENPYKSYALMAQKIFPEQALAKPVAGIQKEPISPDSVIGDGVDIGYGTVICAGVEIGDGTTIGANVVIGPGCVVGRRSVIGANSVVQYALIGDDVHIHPNVSIGQDGFGYAPDLSGHVKIPQLGRVIIQSDVNIGAGSDIDRGTLEDTVIGEGTKLDNQVHVGHNVRIGRHCLIAGQVGFAGSSIIEDYVMCGGQVAFNGHIHVGKGARILGASTVVKNVPAGQEVAGYPAQAASEWRKEIALLSRLLKIRKPMKSK</sequence>
<keyword evidence="4 7" id="KW-0677">Repeat</keyword>
<dbReference type="GO" id="GO:0016410">
    <property type="term" value="F:N-acyltransferase activity"/>
    <property type="evidence" value="ECO:0007669"/>
    <property type="project" value="InterPro"/>
</dbReference>
<dbReference type="CDD" id="cd03352">
    <property type="entry name" value="LbH_LpxD"/>
    <property type="match status" value="1"/>
</dbReference>
<dbReference type="GO" id="GO:0016020">
    <property type="term" value="C:membrane"/>
    <property type="evidence" value="ECO:0007669"/>
    <property type="project" value="GOC"/>
</dbReference>
<dbReference type="Gene3D" id="3.40.1390.10">
    <property type="entry name" value="MurE/MurF, N-terminal domain"/>
    <property type="match status" value="1"/>
</dbReference>
<evidence type="ECO:0000256" key="4">
    <source>
        <dbReference type="ARBA" id="ARBA00022737"/>
    </source>
</evidence>
<dbReference type="Pfam" id="PF00132">
    <property type="entry name" value="Hexapep"/>
    <property type="match status" value="2"/>
</dbReference>
<evidence type="ECO:0000256" key="2">
    <source>
        <dbReference type="ARBA" id="ARBA00022556"/>
    </source>
</evidence>
<proteinExistence type="inferred from homology"/>
<comment type="function">
    <text evidence="7">Catalyzes the N-acylation of UDP-3-O-acylglucosamine using 3-hydroxyacyl-ACP as the acyl donor. Is involved in the biosynthesis of lipid A, a phosphorylated glycolipid that anchors the lipopolysaccharide to the outer membrane of the cell.</text>
</comment>
<dbReference type="PANTHER" id="PTHR43378:SF2">
    <property type="entry name" value="UDP-3-O-ACYLGLUCOSAMINE N-ACYLTRANSFERASE 1, MITOCHONDRIAL-RELATED"/>
    <property type="match status" value="1"/>
</dbReference>
<evidence type="ECO:0000313" key="9">
    <source>
        <dbReference type="EMBL" id="EJW22202.1"/>
    </source>
</evidence>
<dbReference type="PANTHER" id="PTHR43378">
    <property type="entry name" value="UDP-3-O-ACYLGLUCOSAMINE N-ACYLTRANSFERASE"/>
    <property type="match status" value="1"/>
</dbReference>
<accession>J9DYU8</accession>
<keyword evidence="5 7" id="KW-0443">Lipid metabolism</keyword>
<gene>
    <name evidence="7" type="primary">lpxD</name>
    <name evidence="9" type="ORF">IMCC14465_00410</name>
</gene>
<dbReference type="NCBIfam" id="NF002060">
    <property type="entry name" value="PRK00892.1"/>
    <property type="match status" value="1"/>
</dbReference>
<keyword evidence="6 7" id="KW-0012">Acyltransferase</keyword>
<evidence type="ECO:0000256" key="1">
    <source>
        <dbReference type="ARBA" id="ARBA00022516"/>
    </source>
</evidence>
<evidence type="ECO:0000313" key="10">
    <source>
        <dbReference type="Proteomes" id="UP000004836"/>
    </source>
</evidence>
<reference evidence="9 10" key="1">
    <citation type="journal article" date="2012" name="J. Bacteriol.">
        <title>Genome Sequence of Strain IMCC14465, Isolated from the East Sea, Belonging to the PS1 Clade of Alphaproteobacteria.</title>
        <authorList>
            <person name="Yang S.J."/>
            <person name="Kang I."/>
            <person name="Cho J.C."/>
        </authorList>
    </citation>
    <scope>NUCLEOTIDE SEQUENCE [LARGE SCALE GENOMIC DNA]</scope>
    <source>
        <strain evidence="9 10">IMCC14465</strain>
    </source>
</reference>
<keyword evidence="1 7" id="KW-0444">Lipid biosynthesis</keyword>
<dbReference type="NCBIfam" id="TIGR01853">
    <property type="entry name" value="lipid_A_lpxD"/>
    <property type="match status" value="1"/>
</dbReference>
<dbReference type="eggNOG" id="COG1044">
    <property type="taxonomic scope" value="Bacteria"/>
</dbReference>
<protein>
    <recommendedName>
        <fullName evidence="7">UDP-3-O-acylglucosamine N-acyltransferase</fullName>
        <ecNumber evidence="7">2.3.1.191</ecNumber>
    </recommendedName>
</protein>
<evidence type="ECO:0000259" key="8">
    <source>
        <dbReference type="Pfam" id="PF04613"/>
    </source>
</evidence>
<comment type="subunit">
    <text evidence="7">Homotrimer.</text>
</comment>
<dbReference type="GO" id="GO:0009245">
    <property type="term" value="P:lipid A biosynthetic process"/>
    <property type="evidence" value="ECO:0007669"/>
    <property type="project" value="UniProtKB-UniRule"/>
</dbReference>
<dbReference type="UniPathway" id="UPA00973"/>
<dbReference type="InterPro" id="IPR001451">
    <property type="entry name" value="Hexapep"/>
</dbReference>
<dbReference type="InterPro" id="IPR011004">
    <property type="entry name" value="Trimer_LpxA-like_sf"/>
</dbReference>
<dbReference type="InterPro" id="IPR020573">
    <property type="entry name" value="UDP_GlcNAc_AcTrfase_non-rep"/>
</dbReference>
<dbReference type="EMBL" id="ALYF01000001">
    <property type="protein sequence ID" value="EJW22202.1"/>
    <property type="molecule type" value="Genomic_DNA"/>
</dbReference>
<keyword evidence="10" id="KW-1185">Reference proteome</keyword>
<dbReference type="GO" id="GO:0103118">
    <property type="term" value="F:UDP-3-O-[(3R)-3-hydroxyacyl]-glucosamine N-acyltransferase activity"/>
    <property type="evidence" value="ECO:0007669"/>
    <property type="project" value="UniProtKB-EC"/>
</dbReference>
<evidence type="ECO:0000256" key="3">
    <source>
        <dbReference type="ARBA" id="ARBA00022679"/>
    </source>
</evidence>
<evidence type="ECO:0000256" key="5">
    <source>
        <dbReference type="ARBA" id="ARBA00023098"/>
    </source>
</evidence>
<keyword evidence="2 7" id="KW-0441">Lipid A biosynthesis</keyword>
<organism evidence="9 10">
    <name type="scientific">alpha proteobacterium IMCC14465</name>
    <dbReference type="NCBI Taxonomy" id="1220535"/>
    <lineage>
        <taxon>Bacteria</taxon>
        <taxon>Pseudomonadati</taxon>
        <taxon>Pseudomonadota</taxon>
        <taxon>Alphaproteobacteria</taxon>
        <taxon>PS1 clade</taxon>
    </lineage>
</organism>
<evidence type="ECO:0000256" key="6">
    <source>
        <dbReference type="ARBA" id="ARBA00023315"/>
    </source>
</evidence>
<dbReference type="EC" id="2.3.1.191" evidence="7"/>
<dbReference type="InterPro" id="IPR007691">
    <property type="entry name" value="LpxD"/>
</dbReference>
<evidence type="ECO:0000256" key="7">
    <source>
        <dbReference type="HAMAP-Rule" id="MF_00523"/>
    </source>
</evidence>
<dbReference type="AlphaFoldDB" id="J9DYU8"/>
<comment type="catalytic activity">
    <reaction evidence="7">
        <text>a UDP-3-O-[(3R)-3-hydroxyacyl]-alpha-D-glucosamine + a (3R)-hydroxyacyl-[ACP] = a UDP-2-N,3-O-bis[(3R)-3-hydroxyacyl]-alpha-D-glucosamine + holo-[ACP] + H(+)</text>
        <dbReference type="Rhea" id="RHEA:53836"/>
        <dbReference type="Rhea" id="RHEA-COMP:9685"/>
        <dbReference type="Rhea" id="RHEA-COMP:9945"/>
        <dbReference type="ChEBI" id="CHEBI:15378"/>
        <dbReference type="ChEBI" id="CHEBI:64479"/>
        <dbReference type="ChEBI" id="CHEBI:78827"/>
        <dbReference type="ChEBI" id="CHEBI:137740"/>
        <dbReference type="ChEBI" id="CHEBI:137748"/>
        <dbReference type="EC" id="2.3.1.191"/>
    </reaction>
</comment>
<feature type="domain" description="UDP-3-O-[3-hydroxymyristoyl] glucosamine N-acyltransferase non-repeat region" evidence="8">
    <location>
        <begin position="32"/>
        <end position="101"/>
    </location>
</feature>
<dbReference type="Proteomes" id="UP000004836">
    <property type="component" value="Unassembled WGS sequence"/>
</dbReference>
<dbReference type="SUPFAM" id="SSF51161">
    <property type="entry name" value="Trimeric LpxA-like enzymes"/>
    <property type="match status" value="1"/>
</dbReference>
<feature type="active site" description="Proton acceptor" evidence="7">
    <location>
        <position position="253"/>
    </location>
</feature>
<keyword evidence="3 7" id="KW-0808">Transferase</keyword>
<comment type="pathway">
    <text evidence="7">Bacterial outer membrane biogenesis; LPS lipid A biosynthesis.</text>
</comment>
<name>J9DYU8_9PROT</name>
<dbReference type="Gene3D" id="2.160.10.10">
    <property type="entry name" value="Hexapeptide repeat proteins"/>
    <property type="match status" value="1"/>
</dbReference>
<dbReference type="HAMAP" id="MF_00523">
    <property type="entry name" value="LpxD"/>
    <property type="match status" value="1"/>
</dbReference>